<keyword evidence="2" id="KW-1185">Reference proteome</keyword>
<protein>
    <submittedName>
        <fullName evidence="1">Uncharacterized protein</fullName>
    </submittedName>
</protein>
<proteinExistence type="predicted"/>
<dbReference type="EMBL" id="BGZK01001474">
    <property type="protein sequence ID" value="GBP80680.1"/>
    <property type="molecule type" value="Genomic_DNA"/>
</dbReference>
<evidence type="ECO:0000313" key="2">
    <source>
        <dbReference type="Proteomes" id="UP000299102"/>
    </source>
</evidence>
<accession>A0A4C1YZJ8</accession>
<dbReference type="Proteomes" id="UP000299102">
    <property type="component" value="Unassembled WGS sequence"/>
</dbReference>
<gene>
    <name evidence="1" type="ORF">EVAR_49846_1</name>
</gene>
<evidence type="ECO:0000313" key="1">
    <source>
        <dbReference type="EMBL" id="GBP80680.1"/>
    </source>
</evidence>
<name>A0A4C1YZJ8_EUMVA</name>
<comment type="caution">
    <text evidence="1">The sequence shown here is derived from an EMBL/GenBank/DDBJ whole genome shotgun (WGS) entry which is preliminary data.</text>
</comment>
<organism evidence="1 2">
    <name type="scientific">Eumeta variegata</name>
    <name type="common">Bagworm moth</name>
    <name type="synonym">Eumeta japonica</name>
    <dbReference type="NCBI Taxonomy" id="151549"/>
    <lineage>
        <taxon>Eukaryota</taxon>
        <taxon>Metazoa</taxon>
        <taxon>Ecdysozoa</taxon>
        <taxon>Arthropoda</taxon>
        <taxon>Hexapoda</taxon>
        <taxon>Insecta</taxon>
        <taxon>Pterygota</taxon>
        <taxon>Neoptera</taxon>
        <taxon>Endopterygota</taxon>
        <taxon>Lepidoptera</taxon>
        <taxon>Glossata</taxon>
        <taxon>Ditrysia</taxon>
        <taxon>Tineoidea</taxon>
        <taxon>Psychidae</taxon>
        <taxon>Oiketicinae</taxon>
        <taxon>Eumeta</taxon>
    </lineage>
</organism>
<dbReference type="AlphaFoldDB" id="A0A4C1YZJ8"/>
<reference evidence="1 2" key="1">
    <citation type="journal article" date="2019" name="Commun. Biol.">
        <title>The bagworm genome reveals a unique fibroin gene that provides high tensile strength.</title>
        <authorList>
            <person name="Kono N."/>
            <person name="Nakamura H."/>
            <person name="Ohtoshi R."/>
            <person name="Tomita M."/>
            <person name="Numata K."/>
            <person name="Arakawa K."/>
        </authorList>
    </citation>
    <scope>NUCLEOTIDE SEQUENCE [LARGE SCALE GENOMIC DNA]</scope>
</reference>
<sequence>MLTHSPAAPAAMAHSLCNEVALLLRSLNSWDANTRDCLTLIPSRDGEILQVHRPWMCLKSAGGRIFCSSPVLDTSETDIERGTGFELSIHHIFLRDDIPAETLHSLSRLVSHYSHDKRHPAWGTQLPFLCKTIIARSRKN</sequence>